<feature type="domain" description="FAN-like N-terminal PH" evidence="1">
    <location>
        <begin position="3"/>
        <end position="73"/>
    </location>
</feature>
<reference evidence="2 3" key="1">
    <citation type="journal article" date="2018" name="PLoS ONE">
        <title>The draft genome of Kipferlia bialata reveals reductive genome evolution in fornicate parasites.</title>
        <authorList>
            <person name="Tanifuji G."/>
            <person name="Takabayashi S."/>
            <person name="Kume K."/>
            <person name="Takagi M."/>
            <person name="Nakayama T."/>
            <person name="Kamikawa R."/>
            <person name="Inagaki Y."/>
            <person name="Hashimoto T."/>
        </authorList>
    </citation>
    <scope>NUCLEOTIDE SEQUENCE [LARGE SCALE GENOMIC DNA]</scope>
    <source>
        <strain evidence="2">NY0173</strain>
    </source>
</reference>
<keyword evidence="3" id="KW-1185">Reference proteome</keyword>
<comment type="caution">
    <text evidence="2">The sequence shown here is derived from an EMBL/GenBank/DDBJ whole genome shotgun (WGS) entry which is preliminary data.</text>
</comment>
<evidence type="ECO:0000313" key="3">
    <source>
        <dbReference type="Proteomes" id="UP000265618"/>
    </source>
</evidence>
<proteinExistence type="predicted"/>
<dbReference type="EMBL" id="BDIP01002774">
    <property type="protein sequence ID" value="GIQ86803.1"/>
    <property type="molecule type" value="Genomic_DNA"/>
</dbReference>
<gene>
    <name evidence="2" type="ORF">KIPB_008726</name>
</gene>
<protein>
    <recommendedName>
        <fullName evidence="1">FAN-like N-terminal PH domain-containing protein</fullName>
    </recommendedName>
</protein>
<evidence type="ECO:0000313" key="2">
    <source>
        <dbReference type="EMBL" id="GIQ86803.1"/>
    </source>
</evidence>
<name>A0A9K3GKY6_9EUKA</name>
<dbReference type="Proteomes" id="UP000265618">
    <property type="component" value="Unassembled WGS sequence"/>
</dbReference>
<dbReference type="InterPro" id="IPR057496">
    <property type="entry name" value="FAN-like_PH"/>
</dbReference>
<accession>A0A9K3GKY6</accession>
<dbReference type="AlphaFoldDB" id="A0A9K3GKY6"/>
<organism evidence="2 3">
    <name type="scientific">Kipferlia bialata</name>
    <dbReference type="NCBI Taxonomy" id="797122"/>
    <lineage>
        <taxon>Eukaryota</taxon>
        <taxon>Metamonada</taxon>
        <taxon>Carpediemonas-like organisms</taxon>
        <taxon>Kipferlia</taxon>
    </lineage>
</organism>
<dbReference type="Pfam" id="PF25400">
    <property type="entry name" value="PH_FAN"/>
    <property type="match status" value="1"/>
</dbReference>
<evidence type="ECO:0000259" key="1">
    <source>
        <dbReference type="Pfam" id="PF25400"/>
    </source>
</evidence>
<sequence length="83" mass="8741">MSANSKFSLVLLGDGEIALESWQCDCLSRGYTAFSPKGHLYLTTRALYFDPEDGSASLAVISMASISAVAFAQSGEGEVTVVT</sequence>
<feature type="non-terminal residue" evidence="2">
    <location>
        <position position="1"/>
    </location>
</feature>